<dbReference type="AlphaFoldDB" id="A0A1R1EEZ2"/>
<sequence>MDKQHFYVSVHGRSVLAEQGAAPYELVMYCTVGQAREVQQMMEDMQEHAEDSFLAYTFPWPDTPEDDVNSQYTESLNKLYRKIYEYGTAETRQHLTENKMLGYT</sequence>
<comment type="caution">
    <text evidence="1">The sequence shown here is derived from an EMBL/GenBank/DDBJ whole genome shotgun (WGS) entry which is preliminary data.</text>
</comment>
<evidence type="ECO:0000313" key="1">
    <source>
        <dbReference type="EMBL" id="OMF50371.1"/>
    </source>
</evidence>
<keyword evidence="2" id="KW-1185">Reference proteome</keyword>
<reference evidence="1 2" key="1">
    <citation type="submission" date="2016-11" db="EMBL/GenBank/DDBJ databases">
        <title>Paenibacillus species isolates.</title>
        <authorList>
            <person name="Beno S.M."/>
        </authorList>
    </citation>
    <scope>NUCLEOTIDE SEQUENCE [LARGE SCALE GENOMIC DNA]</scope>
    <source>
        <strain evidence="1 2">FSL R5-0378</strain>
    </source>
</reference>
<protein>
    <submittedName>
        <fullName evidence="1">Uncharacterized protein</fullName>
    </submittedName>
</protein>
<dbReference type="STRING" id="297318.BK138_27575"/>
<dbReference type="RefSeq" id="WP_076174234.1">
    <property type="nucleotide sequence ID" value="NZ_MRTP01000011.1"/>
</dbReference>
<accession>A0A1R1EEZ2</accession>
<organism evidence="1 2">
    <name type="scientific">Paenibacillus rhizosphaerae</name>
    <dbReference type="NCBI Taxonomy" id="297318"/>
    <lineage>
        <taxon>Bacteria</taxon>
        <taxon>Bacillati</taxon>
        <taxon>Bacillota</taxon>
        <taxon>Bacilli</taxon>
        <taxon>Bacillales</taxon>
        <taxon>Paenibacillaceae</taxon>
        <taxon>Paenibacillus</taxon>
    </lineage>
</organism>
<evidence type="ECO:0000313" key="2">
    <source>
        <dbReference type="Proteomes" id="UP000187172"/>
    </source>
</evidence>
<proteinExistence type="predicted"/>
<dbReference type="EMBL" id="MRTP01000011">
    <property type="protein sequence ID" value="OMF50371.1"/>
    <property type="molecule type" value="Genomic_DNA"/>
</dbReference>
<dbReference type="Proteomes" id="UP000187172">
    <property type="component" value="Unassembled WGS sequence"/>
</dbReference>
<name>A0A1R1EEZ2_9BACL</name>
<gene>
    <name evidence="1" type="ORF">BK138_27575</name>
</gene>